<evidence type="ECO:0000313" key="2">
    <source>
        <dbReference type="Ensembl" id="ENSPTEP00000025972.1"/>
    </source>
</evidence>
<feature type="domain" description="KRAB" evidence="1">
    <location>
        <begin position="24"/>
        <end position="95"/>
    </location>
</feature>
<proteinExistence type="predicted"/>
<keyword evidence="3" id="KW-1185">Reference proteome</keyword>
<dbReference type="GO" id="GO:0006355">
    <property type="term" value="P:regulation of DNA-templated transcription"/>
    <property type="evidence" value="ECO:0007669"/>
    <property type="project" value="InterPro"/>
</dbReference>
<accession>A0A8C9HW39</accession>
<evidence type="ECO:0000259" key="1">
    <source>
        <dbReference type="PROSITE" id="PS50805"/>
    </source>
</evidence>
<protein>
    <recommendedName>
        <fullName evidence="1">KRAB domain-containing protein</fullName>
    </recommendedName>
</protein>
<dbReference type="Ensembl" id="ENSPTET00000036633.1">
    <property type="protein sequence ID" value="ENSPTEP00000025972.1"/>
    <property type="gene ID" value="ENSPTEG00000026144.1"/>
</dbReference>
<sequence length="206" mass="23594">VLCEDNSSTHDFLVKCVFSYQGKLTFRDVVIEFSQEEWKCLDPAQRALYRDVMLENYRNLVSLGISLSEMSIISMLGQGKEPWTVESEVRITTTSNGWERIKGVNTGESDGRNAGNKPVENQLELSFWSHLAELQGFQTERKIYECNQSEKSVTSGSSVSLLQTNLPRVNTSISNMYRNDFMHPSLLTQDQKAYIREKPYKCMRIA</sequence>
<organism evidence="2 3">
    <name type="scientific">Piliocolobus tephrosceles</name>
    <name type="common">Ugandan red Colobus</name>
    <dbReference type="NCBI Taxonomy" id="591936"/>
    <lineage>
        <taxon>Eukaryota</taxon>
        <taxon>Metazoa</taxon>
        <taxon>Chordata</taxon>
        <taxon>Craniata</taxon>
        <taxon>Vertebrata</taxon>
        <taxon>Euteleostomi</taxon>
        <taxon>Mammalia</taxon>
        <taxon>Eutheria</taxon>
        <taxon>Euarchontoglires</taxon>
        <taxon>Primates</taxon>
        <taxon>Haplorrhini</taxon>
        <taxon>Catarrhini</taxon>
        <taxon>Cercopithecidae</taxon>
        <taxon>Colobinae</taxon>
        <taxon>Piliocolobus</taxon>
    </lineage>
</organism>
<name>A0A8C9HW39_9PRIM</name>
<dbReference type="CDD" id="cd07765">
    <property type="entry name" value="KRAB_A-box"/>
    <property type="match status" value="1"/>
</dbReference>
<dbReference type="Proteomes" id="UP000694416">
    <property type="component" value="Unplaced"/>
</dbReference>
<dbReference type="PROSITE" id="PS50805">
    <property type="entry name" value="KRAB"/>
    <property type="match status" value="1"/>
</dbReference>
<dbReference type="AlphaFoldDB" id="A0A8C9HW39"/>
<reference evidence="2" key="2">
    <citation type="submission" date="2025-09" db="UniProtKB">
        <authorList>
            <consortium name="Ensembl"/>
        </authorList>
    </citation>
    <scope>IDENTIFICATION</scope>
</reference>
<dbReference type="Pfam" id="PF01352">
    <property type="entry name" value="KRAB"/>
    <property type="match status" value="1"/>
</dbReference>
<dbReference type="SUPFAM" id="SSF109640">
    <property type="entry name" value="KRAB domain (Kruppel-associated box)"/>
    <property type="match status" value="1"/>
</dbReference>
<dbReference type="InterPro" id="IPR001909">
    <property type="entry name" value="KRAB"/>
</dbReference>
<dbReference type="InterPro" id="IPR036051">
    <property type="entry name" value="KRAB_dom_sf"/>
</dbReference>
<evidence type="ECO:0000313" key="3">
    <source>
        <dbReference type="Proteomes" id="UP000694416"/>
    </source>
</evidence>
<dbReference type="PANTHER" id="PTHR23232:SF158">
    <property type="entry name" value="KRAB DOMAIN-CONTAINING PROTEIN 5"/>
    <property type="match status" value="1"/>
</dbReference>
<dbReference type="PANTHER" id="PTHR23232">
    <property type="entry name" value="KRAB DOMAIN C2H2 ZINC FINGER"/>
    <property type="match status" value="1"/>
</dbReference>
<reference evidence="2" key="1">
    <citation type="submission" date="2025-08" db="UniProtKB">
        <authorList>
            <consortium name="Ensembl"/>
        </authorList>
    </citation>
    <scope>IDENTIFICATION</scope>
</reference>
<dbReference type="Gene3D" id="6.10.140.140">
    <property type="match status" value="1"/>
</dbReference>
<dbReference type="InterPro" id="IPR050169">
    <property type="entry name" value="Krueppel_C2H2_ZnF"/>
</dbReference>
<dbReference type="SMART" id="SM00349">
    <property type="entry name" value="KRAB"/>
    <property type="match status" value="1"/>
</dbReference>